<protein>
    <submittedName>
        <fullName evidence="1">Uncharacterized protein</fullName>
    </submittedName>
</protein>
<name>A0A9N8RE68_GIBZA</name>
<dbReference type="AlphaFoldDB" id="A0A9N8RE68"/>
<evidence type="ECO:0000313" key="2">
    <source>
        <dbReference type="Proteomes" id="UP000746612"/>
    </source>
</evidence>
<evidence type="ECO:0000313" key="1">
    <source>
        <dbReference type="EMBL" id="CAG1986183.1"/>
    </source>
</evidence>
<reference evidence="1" key="1">
    <citation type="submission" date="2021-03" db="EMBL/GenBank/DDBJ databases">
        <authorList>
            <person name="Alouane T."/>
            <person name="Langin T."/>
            <person name="Bonhomme L."/>
        </authorList>
    </citation>
    <scope>NUCLEOTIDE SEQUENCE</scope>
    <source>
        <strain evidence="1">MDC_Fg202</strain>
    </source>
</reference>
<accession>A0A9N8RE68</accession>
<dbReference type="Proteomes" id="UP000746612">
    <property type="component" value="Unassembled WGS sequence"/>
</dbReference>
<dbReference type="EMBL" id="CAJPIJ010000136">
    <property type="protein sequence ID" value="CAG1986183.1"/>
    <property type="molecule type" value="Genomic_DNA"/>
</dbReference>
<proteinExistence type="predicted"/>
<comment type="caution">
    <text evidence="1">The sequence shown here is derived from an EMBL/GenBank/DDBJ whole genome shotgun (WGS) entry which is preliminary data.</text>
</comment>
<sequence>MLMFALDDISIHALGCSNGCILVQAQVIRRGQQLKAKLDWDIHVGDIFAIAVAIPVVKVFDNLIEDHGAVDIFYHQRLALSRVGMFQQRPSTTRLGAPTEKSRMFSQQSIVNYHQSTEQAIWTRQRVGNIDLPHLLENTASLFGLSELTSHVEHAFDDGADHSGITKNNKFKAIAGNESDVFACHCF</sequence>
<organism evidence="1 2">
    <name type="scientific">Gibberella zeae</name>
    <name type="common">Wheat head blight fungus</name>
    <name type="synonym">Fusarium graminearum</name>
    <dbReference type="NCBI Taxonomy" id="5518"/>
    <lineage>
        <taxon>Eukaryota</taxon>
        <taxon>Fungi</taxon>
        <taxon>Dikarya</taxon>
        <taxon>Ascomycota</taxon>
        <taxon>Pezizomycotina</taxon>
        <taxon>Sordariomycetes</taxon>
        <taxon>Hypocreomycetidae</taxon>
        <taxon>Hypocreales</taxon>
        <taxon>Nectriaceae</taxon>
        <taxon>Fusarium</taxon>
    </lineage>
</organism>
<gene>
    <name evidence="1" type="ORF">MDCFG202_LOCUS278217</name>
</gene>